<evidence type="ECO:0000313" key="5">
    <source>
        <dbReference type="EMBL" id="KAG5278193.1"/>
    </source>
</evidence>
<dbReference type="GO" id="GO:0008270">
    <property type="term" value="F:zinc ion binding"/>
    <property type="evidence" value="ECO:0007669"/>
    <property type="project" value="UniProtKB-KW"/>
</dbReference>
<dbReference type="AlphaFoldDB" id="A0AAV6GSM8"/>
<dbReference type="InterPro" id="IPR051051">
    <property type="entry name" value="E3_ubiq-ligase_TRIM/RNF"/>
</dbReference>
<dbReference type="PROSITE" id="PS50188">
    <property type="entry name" value="B302_SPRY"/>
    <property type="match status" value="1"/>
</dbReference>
<dbReference type="InterPro" id="IPR003877">
    <property type="entry name" value="SPRY_dom"/>
</dbReference>
<keyword evidence="2" id="KW-0863">Zinc-finger</keyword>
<dbReference type="Pfam" id="PF00622">
    <property type="entry name" value="SPRY"/>
    <property type="match status" value="1"/>
</dbReference>
<protein>
    <recommendedName>
        <fullName evidence="4">B30.2/SPRY domain-containing protein</fullName>
    </recommendedName>
</protein>
<keyword evidence="6" id="KW-1185">Reference proteome</keyword>
<proteinExistence type="predicted"/>
<dbReference type="EMBL" id="JADWDJ010000007">
    <property type="protein sequence ID" value="KAG5278193.1"/>
    <property type="molecule type" value="Genomic_DNA"/>
</dbReference>
<name>A0AAV6GSM8_9TELE</name>
<dbReference type="InterPro" id="IPR013320">
    <property type="entry name" value="ConA-like_dom_sf"/>
</dbReference>
<feature type="domain" description="B30.2/SPRY" evidence="4">
    <location>
        <begin position="1"/>
        <end position="189"/>
    </location>
</feature>
<organism evidence="5 6">
    <name type="scientific">Alosa alosa</name>
    <name type="common">allis shad</name>
    <dbReference type="NCBI Taxonomy" id="278164"/>
    <lineage>
        <taxon>Eukaryota</taxon>
        <taxon>Metazoa</taxon>
        <taxon>Chordata</taxon>
        <taxon>Craniata</taxon>
        <taxon>Vertebrata</taxon>
        <taxon>Euteleostomi</taxon>
        <taxon>Actinopterygii</taxon>
        <taxon>Neopterygii</taxon>
        <taxon>Teleostei</taxon>
        <taxon>Clupei</taxon>
        <taxon>Clupeiformes</taxon>
        <taxon>Clupeoidei</taxon>
        <taxon>Clupeidae</taxon>
        <taxon>Alosa</taxon>
    </lineage>
</organism>
<gene>
    <name evidence="5" type="ORF">AALO_G00096240</name>
</gene>
<comment type="caution">
    <text evidence="5">The sequence shown here is derived from an EMBL/GenBank/DDBJ whole genome shotgun (WGS) entry which is preliminary data.</text>
</comment>
<dbReference type="SUPFAM" id="SSF49899">
    <property type="entry name" value="Concanavalin A-like lectins/glucanases"/>
    <property type="match status" value="1"/>
</dbReference>
<dbReference type="PANTHER" id="PTHR25465">
    <property type="entry name" value="B-BOX DOMAIN CONTAINING"/>
    <property type="match status" value="1"/>
</dbReference>
<dbReference type="Proteomes" id="UP000823561">
    <property type="component" value="Chromosome 7"/>
</dbReference>
<keyword evidence="3" id="KW-0862">Zinc</keyword>
<reference evidence="5" key="1">
    <citation type="submission" date="2020-10" db="EMBL/GenBank/DDBJ databases">
        <title>Chromosome-scale genome assembly of the Allis shad, Alosa alosa.</title>
        <authorList>
            <person name="Margot Z."/>
            <person name="Christophe K."/>
            <person name="Cabau C."/>
            <person name="Louis A."/>
            <person name="Berthelot C."/>
            <person name="Parey E."/>
            <person name="Roest Crollius H."/>
            <person name="Montfort J."/>
            <person name="Robinson-Rechavi M."/>
            <person name="Bucao C."/>
            <person name="Bouchez O."/>
            <person name="Gislard M."/>
            <person name="Lluch J."/>
            <person name="Milhes M."/>
            <person name="Lampietro C."/>
            <person name="Lopez Roques C."/>
            <person name="Donnadieu C."/>
            <person name="Braasch I."/>
            <person name="Desvignes T."/>
            <person name="Postlethwait J."/>
            <person name="Bobe J."/>
            <person name="Guiguen Y."/>
        </authorList>
    </citation>
    <scope>NUCLEOTIDE SEQUENCE</scope>
    <source>
        <strain evidence="5">M-15738</strain>
        <tissue evidence="5">Blood</tissue>
    </source>
</reference>
<evidence type="ECO:0000256" key="2">
    <source>
        <dbReference type="ARBA" id="ARBA00022771"/>
    </source>
</evidence>
<sequence>MLACSHLTQTPCSLSSLFPRSTEAWRVLRRSTRTPTGPRGSPCAPSCSVPGRCSDAYWEAEWSGSKVLVGVSYERLERKAAADVSGLGANASSWALEWKGISGSYQAWHDERRVDVPPPPRSWSTARRVGVLLDSLTGTLSFYGVSPSSGQLMHLHTFHEAFSEPLYAGFWVAPNCCVSLCQLASSTPSENHEWNP</sequence>
<accession>A0AAV6GSM8</accession>
<dbReference type="PANTHER" id="PTHR25465:SF31">
    <property type="entry name" value="RING-TYPE DOMAIN-CONTAINING PROTEIN"/>
    <property type="match status" value="1"/>
</dbReference>
<evidence type="ECO:0000313" key="6">
    <source>
        <dbReference type="Proteomes" id="UP000823561"/>
    </source>
</evidence>
<dbReference type="SMART" id="SM00449">
    <property type="entry name" value="SPRY"/>
    <property type="match status" value="1"/>
</dbReference>
<dbReference type="Gene3D" id="2.60.120.920">
    <property type="match status" value="1"/>
</dbReference>
<evidence type="ECO:0000256" key="1">
    <source>
        <dbReference type="ARBA" id="ARBA00022723"/>
    </source>
</evidence>
<dbReference type="InterPro" id="IPR001870">
    <property type="entry name" value="B30.2/SPRY"/>
</dbReference>
<keyword evidence="1" id="KW-0479">Metal-binding</keyword>
<evidence type="ECO:0000259" key="4">
    <source>
        <dbReference type="PROSITE" id="PS50188"/>
    </source>
</evidence>
<evidence type="ECO:0000256" key="3">
    <source>
        <dbReference type="ARBA" id="ARBA00022833"/>
    </source>
</evidence>
<dbReference type="InterPro" id="IPR043136">
    <property type="entry name" value="B30.2/SPRY_sf"/>
</dbReference>